<comment type="catalytic activity">
    <reaction evidence="11">
        <text>carnosine + S-adenosyl-L-methionine = anserine + S-adenosyl-L-homocysteine + H(+)</text>
        <dbReference type="Rhea" id="RHEA:14205"/>
        <dbReference type="ChEBI" id="CHEBI:15378"/>
        <dbReference type="ChEBI" id="CHEBI:57485"/>
        <dbReference type="ChEBI" id="CHEBI:57856"/>
        <dbReference type="ChEBI" id="CHEBI:58445"/>
        <dbReference type="ChEBI" id="CHEBI:59789"/>
        <dbReference type="EC" id="2.1.1.22"/>
    </reaction>
</comment>
<proteinExistence type="inferred from homology"/>
<dbReference type="GO" id="GO:0005634">
    <property type="term" value="C:nucleus"/>
    <property type="evidence" value="ECO:0007669"/>
    <property type="project" value="UniProtKB-SubCell"/>
</dbReference>
<evidence type="ECO:0000256" key="6">
    <source>
        <dbReference type="ARBA" id="ARBA00022490"/>
    </source>
</evidence>
<evidence type="ECO:0000256" key="13">
    <source>
        <dbReference type="ARBA" id="ARBA00061951"/>
    </source>
</evidence>
<evidence type="ECO:0000256" key="12">
    <source>
        <dbReference type="ARBA" id="ARBA00054322"/>
    </source>
</evidence>
<dbReference type="SMART" id="SM01296">
    <property type="entry name" value="N2227"/>
    <property type="match status" value="1"/>
</dbReference>
<evidence type="ECO:0000256" key="2">
    <source>
        <dbReference type="ARBA" id="ARBA00004514"/>
    </source>
</evidence>
<feature type="region of interest" description="Disordered" evidence="14">
    <location>
        <begin position="1"/>
        <end position="92"/>
    </location>
</feature>
<keyword evidence="6" id="KW-0963">Cytoplasm</keyword>
<dbReference type="SUPFAM" id="SSF53335">
    <property type="entry name" value="S-adenosyl-L-methionine-dependent methyltransferases"/>
    <property type="match status" value="1"/>
</dbReference>
<dbReference type="RefSeq" id="XP_021098397.1">
    <property type="nucleotide sequence ID" value="XM_021242738.1"/>
</dbReference>
<evidence type="ECO:0000313" key="16">
    <source>
        <dbReference type="RefSeq" id="XP_021098397.1"/>
    </source>
</evidence>
<keyword evidence="9" id="KW-0949">S-adenosyl-L-methionine</keyword>
<organism evidence="15 16">
    <name type="scientific">Heterocephalus glaber</name>
    <name type="common">Naked mole rat</name>
    <dbReference type="NCBI Taxonomy" id="10181"/>
    <lineage>
        <taxon>Eukaryota</taxon>
        <taxon>Metazoa</taxon>
        <taxon>Chordata</taxon>
        <taxon>Craniata</taxon>
        <taxon>Vertebrata</taxon>
        <taxon>Euteleostomi</taxon>
        <taxon>Mammalia</taxon>
        <taxon>Eutheria</taxon>
        <taxon>Euarchontoglires</taxon>
        <taxon>Glires</taxon>
        <taxon>Rodentia</taxon>
        <taxon>Hystricomorpha</taxon>
        <taxon>Bathyergidae</taxon>
        <taxon>Heterocephalus</taxon>
    </lineage>
</organism>
<evidence type="ECO:0000256" key="10">
    <source>
        <dbReference type="ARBA" id="ARBA00023242"/>
    </source>
</evidence>
<dbReference type="Gene3D" id="3.40.50.150">
    <property type="entry name" value="Vaccinia Virus protein VP39"/>
    <property type="match status" value="1"/>
</dbReference>
<dbReference type="AlphaFoldDB" id="A0AAX6RKR3"/>
<dbReference type="FunFam" id="3.40.50.150:FF:000094">
    <property type="entry name" value="Carnosine N-methyltransferase 1"/>
    <property type="match status" value="1"/>
</dbReference>
<comment type="function">
    <text evidence="12">N-methyltransferase that catalyzes the formation of anserine (beta-alanyl-N(Pi)-methyl-L-histidine) from carnosine. Anserine, a methylated derivative of carnosine (beta-alanyl-L-histidine), is an abundant constituent of vertebrate skeletal muscles. Also methylates other L-histidine-containing di- and tripeptides such as Gly-Gly-His, Gly-His and homocarnosine (GABA-His).</text>
</comment>
<evidence type="ECO:0000256" key="5">
    <source>
        <dbReference type="ARBA" id="ARBA00015448"/>
    </source>
</evidence>
<feature type="compositionally biased region" description="Low complexity" evidence="14">
    <location>
        <begin position="19"/>
        <end position="29"/>
    </location>
</feature>
<dbReference type="Proteomes" id="UP000694906">
    <property type="component" value="Unplaced"/>
</dbReference>
<keyword evidence="10" id="KW-0539">Nucleus</keyword>
<evidence type="ECO:0000313" key="15">
    <source>
        <dbReference type="Proteomes" id="UP000694906"/>
    </source>
</evidence>
<dbReference type="InterPro" id="IPR012901">
    <property type="entry name" value="CARME"/>
</dbReference>
<dbReference type="GO" id="GO:0030735">
    <property type="term" value="F:carnosine N-methyltransferase activity"/>
    <property type="evidence" value="ECO:0007669"/>
    <property type="project" value="UniProtKB-EC"/>
</dbReference>
<comment type="subunit">
    <text evidence="13">Homodimer. Each monomer accommodates one molecule of carnosine in its active pocket, precisely anchoring the histidine imidazole ring such that only N1 is exposed and deprotonated for methylation.</text>
</comment>
<protein>
    <recommendedName>
        <fullName evidence="5">Carnosine N-methyltransferase</fullName>
        <ecNumber evidence="4">2.1.1.22</ecNumber>
    </recommendedName>
</protein>
<dbReference type="InterPro" id="IPR029063">
    <property type="entry name" value="SAM-dependent_MTases_sf"/>
</dbReference>
<evidence type="ECO:0000256" key="11">
    <source>
        <dbReference type="ARBA" id="ARBA00052361"/>
    </source>
</evidence>
<keyword evidence="15" id="KW-1185">Reference proteome</keyword>
<evidence type="ECO:0000256" key="3">
    <source>
        <dbReference type="ARBA" id="ARBA00010086"/>
    </source>
</evidence>
<evidence type="ECO:0000256" key="7">
    <source>
        <dbReference type="ARBA" id="ARBA00022603"/>
    </source>
</evidence>
<feature type="compositionally biased region" description="Gly residues" evidence="14">
    <location>
        <begin position="82"/>
        <end position="92"/>
    </location>
</feature>
<reference evidence="16" key="1">
    <citation type="submission" date="2025-08" db="UniProtKB">
        <authorList>
            <consortium name="RefSeq"/>
        </authorList>
    </citation>
    <scope>IDENTIFICATION</scope>
</reference>
<accession>A0AAX6RKR3</accession>
<comment type="subcellular location">
    <subcellularLocation>
        <location evidence="2">Cytoplasm</location>
        <location evidence="2">Cytosol</location>
    </subcellularLocation>
    <subcellularLocation>
        <location evidence="1">Nucleus</location>
    </subcellularLocation>
</comment>
<dbReference type="GO" id="GO:0005829">
    <property type="term" value="C:cytosol"/>
    <property type="evidence" value="ECO:0007669"/>
    <property type="project" value="UniProtKB-SubCell"/>
</dbReference>
<evidence type="ECO:0000256" key="4">
    <source>
        <dbReference type="ARBA" id="ARBA00012003"/>
    </source>
</evidence>
<evidence type="ECO:0000256" key="8">
    <source>
        <dbReference type="ARBA" id="ARBA00022679"/>
    </source>
</evidence>
<dbReference type="Pfam" id="PF07942">
    <property type="entry name" value="CARME"/>
    <property type="match status" value="1"/>
</dbReference>
<dbReference type="GO" id="GO:0032259">
    <property type="term" value="P:methylation"/>
    <property type="evidence" value="ECO:0007669"/>
    <property type="project" value="UniProtKB-KW"/>
</dbReference>
<keyword evidence="8" id="KW-0808">Transferase</keyword>
<evidence type="ECO:0000256" key="1">
    <source>
        <dbReference type="ARBA" id="ARBA00004123"/>
    </source>
</evidence>
<evidence type="ECO:0000256" key="14">
    <source>
        <dbReference type="SAM" id="MobiDB-lite"/>
    </source>
</evidence>
<dbReference type="GeneID" id="101709582"/>
<gene>
    <name evidence="16" type="primary">Carnmt1</name>
</gene>
<dbReference type="PANTHER" id="PTHR12303">
    <property type="entry name" value="CARNOSINE N-METHYLTRANSFERASE"/>
    <property type="match status" value="1"/>
</dbReference>
<dbReference type="GO" id="GO:0035498">
    <property type="term" value="P:carnosine metabolic process"/>
    <property type="evidence" value="ECO:0007669"/>
    <property type="project" value="TreeGrafter"/>
</dbReference>
<evidence type="ECO:0000256" key="9">
    <source>
        <dbReference type="ARBA" id="ARBA00022691"/>
    </source>
</evidence>
<dbReference type="EC" id="2.1.1.22" evidence="4"/>
<dbReference type="PANTHER" id="PTHR12303:SF6">
    <property type="entry name" value="CARNOSINE N-METHYLTRANSFERASE"/>
    <property type="match status" value="1"/>
</dbReference>
<comment type="similarity">
    <text evidence="3">Belongs to the carnosine N-methyltransferase family.</text>
</comment>
<name>A0AAX6RKR3_HETGA</name>
<keyword evidence="7" id="KW-0489">Methyltransferase</keyword>
<sequence length="452" mass="51257">MRARSRSSGDLADPGAEGGLTAAGAERAASWGHVRGGRRLEERRAAATTFSLSARRKRARPRAAAAMQRRRRPPPPAAQRPEGGGGGGRGGEGVEVQFCAGRLGAAALLSAAEAARSAEEEEEERLEREHFWKIINAFRYYGTSMHERVNRTERQFRSLPDNQQKLLPQFLLHLDKIRNCVDHNQEILLTVVNDCIHMFENKEYGEDGNGKIMPASTFDMDKLKSTLKQFVRDWSETGKAERDACYLPIITEILKHFPKEKWDPSKVNILVPGAGLGRLAWEIAMLGCSEINKYKLYPWIHQFSNNRKSADQIRPIFFPDVDPHSLPPGSNFSMTAGDFQEIYSECNTWDCIATCFFIDTAHNVIDYIDTIWKILKPGGIWINLGPLLYHFENLANELSIELSYEDIKNVVLQYGFQVEVEKESVLSTYTVNDLSMMKYYYECVLFVVRKPQ</sequence>
<dbReference type="CTD" id="138199"/>